<dbReference type="EMBL" id="CP109207">
    <property type="protein sequence ID" value="WUU53167.1"/>
    <property type="molecule type" value="Genomic_DNA"/>
</dbReference>
<evidence type="ECO:0008006" key="2">
    <source>
        <dbReference type="Google" id="ProtNLM"/>
    </source>
</evidence>
<accession>A0ABZ1Y370</accession>
<sequence length="201" mass="22881">MVGEDAHLKGITGAKRAKLYLEGTMRICGAFANTDSDAWARKLTLAWPEGGGRTFSFDLGGSMRGAPYHGDQFCAEVKHYQGPADQGTHFVEFLAKCYVAQQEKYLFGDHYMWITWAPFNVNSWSQLHEPQRIESAVVQHRQRIFGDVSEEEARKRIDANAVQSVSERVWRIVLSEKQEGLLPLTEWRAILAHELILKGEW</sequence>
<reference evidence="1" key="1">
    <citation type="submission" date="2022-10" db="EMBL/GenBank/DDBJ databases">
        <title>The complete genomes of actinobacterial strains from the NBC collection.</title>
        <authorList>
            <person name="Joergensen T.S."/>
            <person name="Alvarez Arevalo M."/>
            <person name="Sterndorff E.B."/>
            <person name="Faurdal D."/>
            <person name="Vuksanovic O."/>
            <person name="Mourched A.-S."/>
            <person name="Charusanti P."/>
            <person name="Shaw S."/>
            <person name="Blin K."/>
            <person name="Weber T."/>
        </authorList>
    </citation>
    <scope>NUCLEOTIDE SEQUENCE [LARGE SCALE GENOMIC DNA]</scope>
    <source>
        <strain evidence="1">NBC 01686</strain>
    </source>
</reference>
<protein>
    <recommendedName>
        <fullName evidence="2">YqaJ viral recombinase domain-containing protein</fullName>
    </recommendedName>
</protein>
<name>A0ABZ1Y370_9ACTN</name>
<gene>
    <name evidence="1" type="ORF">OIE82_08490</name>
</gene>
<organism evidence="1">
    <name type="scientific">Streptomyces althioticus</name>
    <dbReference type="NCBI Taxonomy" id="83380"/>
    <lineage>
        <taxon>Bacteria</taxon>
        <taxon>Bacillati</taxon>
        <taxon>Actinomycetota</taxon>
        <taxon>Actinomycetes</taxon>
        <taxon>Kitasatosporales</taxon>
        <taxon>Streptomycetaceae</taxon>
        <taxon>Streptomyces</taxon>
        <taxon>Streptomyces althioticus group</taxon>
    </lineage>
</organism>
<evidence type="ECO:0000313" key="1">
    <source>
        <dbReference type="EMBL" id="WUU53167.1"/>
    </source>
</evidence>
<proteinExistence type="predicted"/>
<dbReference type="RefSeq" id="WP_395758515.1">
    <property type="nucleotide sequence ID" value="NZ_CP109207.1"/>
</dbReference>